<dbReference type="Gene3D" id="3.80.10.10">
    <property type="entry name" value="Ribonuclease Inhibitor"/>
    <property type="match status" value="2"/>
</dbReference>
<evidence type="ECO:0000256" key="3">
    <source>
        <dbReference type="ARBA" id="ARBA00022737"/>
    </source>
</evidence>
<accession>A0A9P0KRV1</accession>
<dbReference type="InterPro" id="IPR001611">
    <property type="entry name" value="Leu-rich_rpt"/>
</dbReference>
<name>A0A9P0KRV1_ACAOB</name>
<protein>
    <submittedName>
        <fullName evidence="5">Uncharacterized protein</fullName>
    </submittedName>
</protein>
<dbReference type="AlphaFoldDB" id="A0A9P0KRV1"/>
<dbReference type="EMBL" id="CAKOFQ010006854">
    <property type="protein sequence ID" value="CAH1977140.1"/>
    <property type="molecule type" value="Genomic_DNA"/>
</dbReference>
<dbReference type="SMART" id="SM00369">
    <property type="entry name" value="LRR_TYP"/>
    <property type="match status" value="7"/>
</dbReference>
<gene>
    <name evidence="5" type="ORF">ACAOBT_LOCUS12481</name>
</gene>
<dbReference type="Pfam" id="PF13855">
    <property type="entry name" value="LRR_8"/>
    <property type="match status" value="2"/>
</dbReference>
<dbReference type="InterPro" id="IPR032675">
    <property type="entry name" value="LRR_dom_sf"/>
</dbReference>
<dbReference type="PANTHER" id="PTHR24373:SF275">
    <property type="entry name" value="TIR DOMAIN-CONTAINING PROTEIN"/>
    <property type="match status" value="1"/>
</dbReference>
<keyword evidence="2 4" id="KW-0732">Signal</keyword>
<evidence type="ECO:0000313" key="6">
    <source>
        <dbReference type="Proteomes" id="UP001152888"/>
    </source>
</evidence>
<dbReference type="SUPFAM" id="SSF52058">
    <property type="entry name" value="L domain-like"/>
    <property type="match status" value="1"/>
</dbReference>
<reference evidence="5" key="1">
    <citation type="submission" date="2022-03" db="EMBL/GenBank/DDBJ databases">
        <authorList>
            <person name="Sayadi A."/>
        </authorList>
    </citation>
    <scope>NUCLEOTIDE SEQUENCE</scope>
</reference>
<evidence type="ECO:0000313" key="5">
    <source>
        <dbReference type="EMBL" id="CAH1977140.1"/>
    </source>
</evidence>
<evidence type="ECO:0000256" key="4">
    <source>
        <dbReference type="SAM" id="SignalP"/>
    </source>
</evidence>
<dbReference type="Pfam" id="PF00560">
    <property type="entry name" value="LRR_1"/>
    <property type="match status" value="2"/>
</dbReference>
<sequence>MGHAHQNSLLGLILLNLVATCASDCTTDFRDENLNAENGGFKSTNLKVCDVPTFLNVNCTLEENLKSHLQTVINRTFEDLWDRCSLDRLRLFLTKPPANVSITILTNSMLRLDQGINILICDIFLQKIGFKFIEDGAFDSLERLEFVHLQGNYLQTIKNETFRKLVYLRKLDLSKNVIFKLHEGWSDNLQRLRILNLSYNHLSHLSLSHFKSLKNLRELDISGNHLWRIDVSTFKDLKNLIILDLSGNSLDSFYFGTFDNLRTLTTLNISNNKFEMLPLYTFHATDNLENLNFSNNRISDLDLNALERLQFKRVDFRGNQLSCDFLLDLIEHLEKKHIHFIKENITEDDNVYGFGCINSYQTTEDDDYVTYLTRQMSRLSRRVETLSKKLDEVLHLQEKQNTGHN</sequence>
<organism evidence="5 6">
    <name type="scientific">Acanthoscelides obtectus</name>
    <name type="common">Bean weevil</name>
    <name type="synonym">Bruchus obtectus</name>
    <dbReference type="NCBI Taxonomy" id="200917"/>
    <lineage>
        <taxon>Eukaryota</taxon>
        <taxon>Metazoa</taxon>
        <taxon>Ecdysozoa</taxon>
        <taxon>Arthropoda</taxon>
        <taxon>Hexapoda</taxon>
        <taxon>Insecta</taxon>
        <taxon>Pterygota</taxon>
        <taxon>Neoptera</taxon>
        <taxon>Endopterygota</taxon>
        <taxon>Coleoptera</taxon>
        <taxon>Polyphaga</taxon>
        <taxon>Cucujiformia</taxon>
        <taxon>Chrysomeloidea</taxon>
        <taxon>Chrysomelidae</taxon>
        <taxon>Bruchinae</taxon>
        <taxon>Bruchini</taxon>
        <taxon>Acanthoscelides</taxon>
    </lineage>
</organism>
<keyword evidence="3" id="KW-0677">Repeat</keyword>
<proteinExistence type="predicted"/>
<keyword evidence="6" id="KW-1185">Reference proteome</keyword>
<dbReference type="Proteomes" id="UP001152888">
    <property type="component" value="Unassembled WGS sequence"/>
</dbReference>
<dbReference type="PANTHER" id="PTHR24373">
    <property type="entry name" value="SLIT RELATED LEUCINE-RICH REPEAT NEURONAL PROTEIN"/>
    <property type="match status" value="1"/>
</dbReference>
<dbReference type="OrthoDB" id="8023798at2759"/>
<comment type="caution">
    <text evidence="5">The sequence shown here is derived from an EMBL/GenBank/DDBJ whole genome shotgun (WGS) entry which is preliminary data.</text>
</comment>
<dbReference type="PROSITE" id="PS51450">
    <property type="entry name" value="LRR"/>
    <property type="match status" value="3"/>
</dbReference>
<feature type="signal peptide" evidence="4">
    <location>
        <begin position="1"/>
        <end position="23"/>
    </location>
</feature>
<evidence type="ECO:0000256" key="2">
    <source>
        <dbReference type="ARBA" id="ARBA00022729"/>
    </source>
</evidence>
<keyword evidence="1" id="KW-0433">Leucine-rich repeat</keyword>
<feature type="chain" id="PRO_5040172121" evidence="4">
    <location>
        <begin position="24"/>
        <end position="405"/>
    </location>
</feature>
<dbReference type="InterPro" id="IPR003591">
    <property type="entry name" value="Leu-rich_rpt_typical-subtyp"/>
</dbReference>
<evidence type="ECO:0000256" key="1">
    <source>
        <dbReference type="ARBA" id="ARBA00022614"/>
    </source>
</evidence>
<dbReference type="InterPro" id="IPR050328">
    <property type="entry name" value="Dev_Immune_Receptor"/>
</dbReference>